<gene>
    <name evidence="4" type="ORF">J2S06_003227</name>
</gene>
<feature type="domain" description="Transposase IS116/IS110/IS902 C-terminal" evidence="3">
    <location>
        <begin position="275"/>
        <end position="358"/>
    </location>
</feature>
<dbReference type="Pfam" id="PF02371">
    <property type="entry name" value="Transposase_20"/>
    <property type="match status" value="1"/>
</dbReference>
<dbReference type="PANTHER" id="PTHR33055">
    <property type="entry name" value="TRANSPOSASE FOR INSERTION SEQUENCE ELEMENT IS1111A"/>
    <property type="match status" value="1"/>
</dbReference>
<dbReference type="RefSeq" id="WP_419152958.1">
    <property type="nucleotide sequence ID" value="NZ_JAUSTR010000045.1"/>
</dbReference>
<protein>
    <submittedName>
        <fullName evidence="4">Transposase</fullName>
    </submittedName>
</protein>
<keyword evidence="5" id="KW-1185">Reference proteome</keyword>
<dbReference type="InterPro" id="IPR047650">
    <property type="entry name" value="Transpos_IS110"/>
</dbReference>
<evidence type="ECO:0000256" key="1">
    <source>
        <dbReference type="SAM" id="Coils"/>
    </source>
</evidence>
<evidence type="ECO:0000259" key="3">
    <source>
        <dbReference type="Pfam" id="PF02371"/>
    </source>
</evidence>
<evidence type="ECO:0000259" key="2">
    <source>
        <dbReference type="Pfam" id="PF01548"/>
    </source>
</evidence>
<evidence type="ECO:0000313" key="4">
    <source>
        <dbReference type="EMBL" id="MDQ0164082.1"/>
    </source>
</evidence>
<dbReference type="PANTHER" id="PTHR33055:SF13">
    <property type="entry name" value="TRANSPOSASE"/>
    <property type="match status" value="1"/>
</dbReference>
<feature type="domain" description="Transposase IS110-like N-terminal" evidence="2">
    <location>
        <begin position="6"/>
        <end position="166"/>
    </location>
</feature>
<keyword evidence="1" id="KW-0175">Coiled coil</keyword>
<dbReference type="InterPro" id="IPR003346">
    <property type="entry name" value="Transposase_20"/>
</dbReference>
<reference evidence="4 5" key="1">
    <citation type="submission" date="2023-07" db="EMBL/GenBank/DDBJ databases">
        <title>Genomic Encyclopedia of Type Strains, Phase IV (KMG-IV): sequencing the most valuable type-strain genomes for metagenomic binning, comparative biology and taxonomic classification.</title>
        <authorList>
            <person name="Goeker M."/>
        </authorList>
    </citation>
    <scope>NUCLEOTIDE SEQUENCE [LARGE SCALE GENOMIC DNA]</scope>
    <source>
        <strain evidence="4 5">DSM 19092</strain>
    </source>
</reference>
<evidence type="ECO:0000313" key="5">
    <source>
        <dbReference type="Proteomes" id="UP001225646"/>
    </source>
</evidence>
<dbReference type="Pfam" id="PF01548">
    <property type="entry name" value="DEDD_Tnp_IS110"/>
    <property type="match status" value="1"/>
</dbReference>
<dbReference type="InterPro" id="IPR002525">
    <property type="entry name" value="Transp_IS110-like_N"/>
</dbReference>
<comment type="caution">
    <text evidence="4">The sequence shown here is derived from an EMBL/GenBank/DDBJ whole genome shotgun (WGS) entry which is preliminary data.</text>
</comment>
<organism evidence="4 5">
    <name type="scientific">Aeribacillus alveayuensis</name>
    <dbReference type="NCBI Taxonomy" id="279215"/>
    <lineage>
        <taxon>Bacteria</taxon>
        <taxon>Bacillati</taxon>
        <taxon>Bacillota</taxon>
        <taxon>Bacilli</taxon>
        <taxon>Bacillales</taxon>
        <taxon>Bacillaceae</taxon>
        <taxon>Aeribacillus</taxon>
    </lineage>
</organism>
<sequence>PSTLIVGIDVAKEKHVARFQDDRGLEFGKRLIFENRIHGFQTLLDCVNRHQKDNHKDHVMFGMEPTGHYWLNLAYFLKAKGYDVVLVNPMHVKKSKELDDNSPTKNDTKDARVIAQLIKDVRYSVPNLIEGVYAELREGVKLRDQLIKQLMMIAGRIENVIQRYFPEFFDVLGDWKGKAAFHTLRMFPFPSDIQKLTPEEVLQKWKPHVQRGVGIKRATRLVEVANKSVGIEVGIQFAKRELDCLLDQNQLYKTQLAQLDEELEGMVESIPGAKQMTSIPGLGHTTIALFFAEVGDLTKYNHPQQLVNLAGLSLKEHSSGKYKGQTKITKRGRRRLRKALYLAIRPLVAHNPVFKALHHYYTNRPDRPLKKQQSLIALCCKLLCVLFAIGKKQCEFDGSKLLKRLPQLNALQVA</sequence>
<dbReference type="Proteomes" id="UP001225646">
    <property type="component" value="Unassembled WGS sequence"/>
</dbReference>
<name>A0ABT9VSX3_9BACI</name>
<feature type="non-terminal residue" evidence="4">
    <location>
        <position position="1"/>
    </location>
</feature>
<accession>A0ABT9VSX3</accession>
<dbReference type="NCBIfam" id="NF033542">
    <property type="entry name" value="transpos_IS110"/>
    <property type="match status" value="1"/>
</dbReference>
<proteinExistence type="predicted"/>
<feature type="coiled-coil region" evidence="1">
    <location>
        <begin position="235"/>
        <end position="269"/>
    </location>
</feature>
<dbReference type="EMBL" id="JAUSTR010000045">
    <property type="protein sequence ID" value="MDQ0164082.1"/>
    <property type="molecule type" value="Genomic_DNA"/>
</dbReference>